<keyword evidence="2 5" id="KW-0812">Transmembrane</keyword>
<dbReference type="Gene3D" id="1.20.120.1630">
    <property type="match status" value="1"/>
</dbReference>
<keyword evidence="3 5" id="KW-1133">Transmembrane helix</keyword>
<dbReference type="InterPro" id="IPR007269">
    <property type="entry name" value="ICMT_MeTrfase"/>
</dbReference>
<dbReference type="RefSeq" id="WP_068141532.1">
    <property type="nucleotide sequence ID" value="NZ_CP042914.1"/>
</dbReference>
<feature type="transmembrane region" description="Helical" evidence="5">
    <location>
        <begin position="152"/>
        <end position="177"/>
    </location>
</feature>
<dbReference type="Proteomes" id="UP000325286">
    <property type="component" value="Chromosome"/>
</dbReference>
<keyword evidence="6" id="KW-0489">Methyltransferase</keyword>
<reference evidence="6 7" key="1">
    <citation type="submission" date="2019-08" db="EMBL/GenBank/DDBJ databases">
        <title>Deep-cultivation of Planctomycetes and their phenomic and genomic characterization uncovers novel biology.</title>
        <authorList>
            <person name="Wiegand S."/>
            <person name="Jogler M."/>
            <person name="Boedeker C."/>
            <person name="Pinto D."/>
            <person name="Vollmers J."/>
            <person name="Rivas-Marin E."/>
            <person name="Kohn T."/>
            <person name="Peeters S.H."/>
            <person name="Heuer A."/>
            <person name="Rast P."/>
            <person name="Oberbeckmann S."/>
            <person name="Bunk B."/>
            <person name="Jeske O."/>
            <person name="Meyerdierks A."/>
            <person name="Storesund J.E."/>
            <person name="Kallscheuer N."/>
            <person name="Luecker S."/>
            <person name="Lage O.M."/>
            <person name="Pohl T."/>
            <person name="Merkel B.J."/>
            <person name="Hornburger P."/>
            <person name="Mueller R.-W."/>
            <person name="Bruemmer F."/>
            <person name="Labrenz M."/>
            <person name="Spormann A.M."/>
            <person name="Op den Camp H."/>
            <person name="Overmann J."/>
            <person name="Amann R."/>
            <person name="Jetten M.S.M."/>
            <person name="Mascher T."/>
            <person name="Medema M.H."/>
            <person name="Devos D.P."/>
            <person name="Kaster A.-K."/>
            <person name="Ovreas L."/>
            <person name="Rohde M."/>
            <person name="Galperin M.Y."/>
            <person name="Jogler C."/>
        </authorList>
    </citation>
    <scope>NUCLEOTIDE SEQUENCE [LARGE SCALE GENOMIC DNA]</scope>
    <source>
        <strain evidence="6 7">UC8</strain>
    </source>
</reference>
<dbReference type="EMBL" id="CP042914">
    <property type="protein sequence ID" value="QEG42044.1"/>
    <property type="molecule type" value="Genomic_DNA"/>
</dbReference>
<feature type="transmembrane region" description="Helical" evidence="5">
    <location>
        <begin position="31"/>
        <end position="47"/>
    </location>
</feature>
<evidence type="ECO:0000256" key="5">
    <source>
        <dbReference type="SAM" id="Phobius"/>
    </source>
</evidence>
<dbReference type="AlphaFoldDB" id="A0A5B9QSR9"/>
<protein>
    <submittedName>
        <fullName evidence="6">Isoprenylcysteine carboxyl methyltransferase (ICMT) family protein</fullName>
    </submittedName>
</protein>
<evidence type="ECO:0000256" key="2">
    <source>
        <dbReference type="ARBA" id="ARBA00022692"/>
    </source>
</evidence>
<accession>A0A5B9QSR9</accession>
<dbReference type="GO" id="GO:0016020">
    <property type="term" value="C:membrane"/>
    <property type="evidence" value="ECO:0007669"/>
    <property type="project" value="UniProtKB-SubCell"/>
</dbReference>
<dbReference type="KEGG" id="rul:UC8_40740"/>
<feature type="transmembrane region" description="Helical" evidence="5">
    <location>
        <begin position="6"/>
        <end position="24"/>
    </location>
</feature>
<dbReference type="GO" id="GO:0004671">
    <property type="term" value="F:protein C-terminal S-isoprenylcysteine carboxyl O-methyltransferase activity"/>
    <property type="evidence" value="ECO:0007669"/>
    <property type="project" value="InterPro"/>
</dbReference>
<keyword evidence="6" id="KW-0808">Transferase</keyword>
<feature type="transmembrane region" description="Helical" evidence="5">
    <location>
        <begin position="67"/>
        <end position="85"/>
    </location>
</feature>
<proteinExistence type="predicted"/>
<comment type="subcellular location">
    <subcellularLocation>
        <location evidence="1">Membrane</location>
        <topology evidence="1">Multi-pass membrane protein</topology>
    </subcellularLocation>
</comment>
<evidence type="ECO:0000256" key="1">
    <source>
        <dbReference type="ARBA" id="ARBA00004141"/>
    </source>
</evidence>
<evidence type="ECO:0000313" key="7">
    <source>
        <dbReference type="Proteomes" id="UP000325286"/>
    </source>
</evidence>
<gene>
    <name evidence="6" type="ORF">UC8_40740</name>
</gene>
<evidence type="ECO:0000256" key="3">
    <source>
        <dbReference type="ARBA" id="ARBA00022989"/>
    </source>
</evidence>
<dbReference type="GO" id="GO:0032259">
    <property type="term" value="P:methylation"/>
    <property type="evidence" value="ECO:0007669"/>
    <property type="project" value="UniProtKB-KW"/>
</dbReference>
<evidence type="ECO:0000256" key="4">
    <source>
        <dbReference type="ARBA" id="ARBA00023136"/>
    </source>
</evidence>
<name>A0A5B9QSR9_9BACT</name>
<keyword evidence="4 5" id="KW-0472">Membrane</keyword>
<sequence>MKAREIAAHAVHLMVLLLPTWLWVGLHGCDAWVFSFAGIVLLAAMLESRSVAVGSDSQPAQTQDPQAMRLAQLVGFALLLLFWCIQVEHHLAGLAMPWLQITGGLLLTLGTLLRVTAIRTLGTDFVTDIRAPAVRRAEGIYRWLAHPSELGLLLIIAGAPLLLAAPRCLLVACLFFVPTSLHRIRRENQVLNTSVA</sequence>
<dbReference type="Pfam" id="PF04140">
    <property type="entry name" value="ICMT"/>
    <property type="match status" value="1"/>
</dbReference>
<organism evidence="6 7">
    <name type="scientific">Roseimaritima ulvae</name>
    <dbReference type="NCBI Taxonomy" id="980254"/>
    <lineage>
        <taxon>Bacteria</taxon>
        <taxon>Pseudomonadati</taxon>
        <taxon>Planctomycetota</taxon>
        <taxon>Planctomycetia</taxon>
        <taxon>Pirellulales</taxon>
        <taxon>Pirellulaceae</taxon>
        <taxon>Roseimaritima</taxon>
    </lineage>
</organism>
<evidence type="ECO:0000313" key="6">
    <source>
        <dbReference type="EMBL" id="QEG42044.1"/>
    </source>
</evidence>
<keyword evidence="7" id="KW-1185">Reference proteome</keyword>